<comment type="caution">
    <text evidence="10">The sequence shown here is derived from an EMBL/GenBank/DDBJ whole genome shotgun (WGS) entry which is preliminary data.</text>
</comment>
<organism evidence="10 11">
    <name type="scientific">Jatrophihabitans lederbergiae</name>
    <dbReference type="NCBI Taxonomy" id="3075547"/>
    <lineage>
        <taxon>Bacteria</taxon>
        <taxon>Bacillati</taxon>
        <taxon>Actinomycetota</taxon>
        <taxon>Actinomycetes</taxon>
        <taxon>Jatrophihabitantales</taxon>
        <taxon>Jatrophihabitantaceae</taxon>
        <taxon>Jatrophihabitans</taxon>
    </lineage>
</organism>
<dbReference type="GO" id="GO:0016491">
    <property type="term" value="F:oxidoreductase activity"/>
    <property type="evidence" value="ECO:0007669"/>
    <property type="project" value="UniProtKB-KW"/>
</dbReference>
<evidence type="ECO:0000313" key="10">
    <source>
        <dbReference type="EMBL" id="MDT0264515.1"/>
    </source>
</evidence>
<evidence type="ECO:0000256" key="6">
    <source>
        <dbReference type="ARBA" id="ARBA00023002"/>
    </source>
</evidence>
<dbReference type="EC" id="1.17.-.-" evidence="10"/>
<dbReference type="SUPFAM" id="SSF50692">
    <property type="entry name" value="ADC-like"/>
    <property type="match status" value="1"/>
</dbReference>
<evidence type="ECO:0000256" key="3">
    <source>
        <dbReference type="ARBA" id="ARBA00010312"/>
    </source>
</evidence>
<dbReference type="CDD" id="cd02792">
    <property type="entry name" value="MopB_CT_Formate-Dh-Na-like"/>
    <property type="match status" value="1"/>
</dbReference>
<dbReference type="PANTHER" id="PTHR43598:SF1">
    <property type="entry name" value="FORMATE DEHYDROGENASE-O MAJOR SUBUNIT"/>
    <property type="match status" value="1"/>
</dbReference>
<gene>
    <name evidence="10" type="primary">fdh</name>
    <name evidence="10" type="ORF">RM423_24490</name>
</gene>
<dbReference type="EMBL" id="JAVREH010000135">
    <property type="protein sequence ID" value="MDT0264515.1"/>
    <property type="molecule type" value="Genomic_DNA"/>
</dbReference>
<evidence type="ECO:0000259" key="8">
    <source>
        <dbReference type="Pfam" id="PF00384"/>
    </source>
</evidence>
<evidence type="ECO:0000256" key="5">
    <source>
        <dbReference type="ARBA" id="ARBA00022723"/>
    </source>
</evidence>
<dbReference type="InterPro" id="IPR048158">
    <property type="entry name" value="Formate_DH_Act"/>
</dbReference>
<dbReference type="InterPro" id="IPR006656">
    <property type="entry name" value="Mopterin_OxRdtase"/>
</dbReference>
<dbReference type="Proteomes" id="UP001183176">
    <property type="component" value="Unassembled WGS sequence"/>
</dbReference>
<evidence type="ECO:0000259" key="9">
    <source>
        <dbReference type="Pfam" id="PF01568"/>
    </source>
</evidence>
<keyword evidence="4" id="KW-0004">4Fe-4S</keyword>
<dbReference type="Gene3D" id="2.40.40.20">
    <property type="match status" value="1"/>
</dbReference>
<dbReference type="Pfam" id="PF01568">
    <property type="entry name" value="Molydop_binding"/>
    <property type="match status" value="1"/>
</dbReference>
<keyword evidence="4" id="KW-0408">Iron</keyword>
<feature type="compositionally biased region" description="Basic and acidic residues" evidence="7">
    <location>
        <begin position="38"/>
        <end position="53"/>
    </location>
</feature>
<comment type="cofactor">
    <cofactor evidence="1">
        <name>[4Fe-4S] cluster</name>
        <dbReference type="ChEBI" id="CHEBI:49883"/>
    </cofactor>
</comment>
<dbReference type="PANTHER" id="PTHR43598">
    <property type="entry name" value="TUNGSTEN-CONTAINING FORMYLMETHANOFURAN DEHYDROGENASE 2 SUBUNIT B"/>
    <property type="match status" value="1"/>
</dbReference>
<evidence type="ECO:0000313" key="11">
    <source>
        <dbReference type="Proteomes" id="UP001183176"/>
    </source>
</evidence>
<keyword evidence="11" id="KW-1185">Reference proteome</keyword>
<dbReference type="InterPro" id="IPR006657">
    <property type="entry name" value="MoPterin_dinucl-bd_dom"/>
</dbReference>
<evidence type="ECO:0000256" key="1">
    <source>
        <dbReference type="ARBA" id="ARBA00001966"/>
    </source>
</evidence>
<evidence type="ECO:0000256" key="2">
    <source>
        <dbReference type="ARBA" id="ARBA00004196"/>
    </source>
</evidence>
<dbReference type="Pfam" id="PF00384">
    <property type="entry name" value="Molybdopterin"/>
    <property type="match status" value="1"/>
</dbReference>
<feature type="domain" description="Molybdopterin oxidoreductase" evidence="8">
    <location>
        <begin position="343"/>
        <end position="385"/>
    </location>
</feature>
<sequence>FRDTEDLDGLFSGWDAEEGQYDTSSWQYEGTEIAASAGKRDQQYEDRTGDDQRSVGSKESARGHSHGSGGPTIVGTPRTDPTLQHPRCVYQILRRHFARYTPEMVQDICGIPQALFAQVADALVTNSGRERTTAFAYAVGWTHHTVGVQYIRTAAILQTLLGNIGRPGGGILALRGHASIQGSTDIPTLFNILPGYIPMPHAHEHETLADFVSADAGKKGYWGHMDAYTVSLLKAWWGDAATAENDYCFDYLPRLTGDHGTYNTVMRQIDSPSRGAGGYFVVGENPAIGSANGKMQRLGMANLDWLVVRDMVMIESATWWKDGPEIETGELRTGDIGTEVFFLPAAAHTEKNGSFTNTQRMLQWHHQAVEPAEDARSELWFYFHLGRIIRQKLAGSTDERDRPLLDLTWDYPTEGTIAEPDAEAVLAEINGRDAQGQPLGAYTELKADGSTTSGCWIYCGVYKDGVNQAARRKPGSEQSWVAPEWAWAWPANRRIIYNRASADPAGKPWSERKAYVWWDEEQGKWVGHDVPDFQPDKRPDYRPPEGAKAEDAIAGDDPFIMQADGKAWLYVPAGLSDGPLPSHYEPQESPFDNALYSERANPARKQYPRRENHYNPAGSDPGSDVFPYVFTTYRLTEHHTAGGMSRWLPYLSELQPGMFCEISPELARERQIEHLGWATIVTARTAIEARVLVTERLRPLKVQGRTVHQVGLPYHWGSNGLTQGDAANELLSVALDPNVHIQESKAGSCDIQAGRRPRGPALLEYVAEYRRRAGIGTTA</sequence>
<dbReference type="Gene3D" id="3.40.228.10">
    <property type="entry name" value="Dimethylsulfoxide Reductase, domain 2"/>
    <property type="match status" value="2"/>
</dbReference>
<protein>
    <submittedName>
        <fullName evidence="10">Formate dehydrogenase</fullName>
        <ecNumber evidence="10">1.17.-.-</ecNumber>
    </submittedName>
</protein>
<keyword evidence="4" id="KW-0411">Iron-sulfur</keyword>
<dbReference type="InterPro" id="IPR009010">
    <property type="entry name" value="Asp_de-COase-like_dom_sf"/>
</dbReference>
<keyword evidence="6 10" id="KW-0560">Oxidoreductase</keyword>
<feature type="domain" description="Molybdopterin dinucleotide-binding" evidence="9">
    <location>
        <begin position="629"/>
        <end position="745"/>
    </location>
</feature>
<comment type="subcellular location">
    <subcellularLocation>
        <location evidence="2">Cell envelope</location>
    </subcellularLocation>
</comment>
<evidence type="ECO:0000256" key="7">
    <source>
        <dbReference type="SAM" id="MobiDB-lite"/>
    </source>
</evidence>
<dbReference type="NCBIfam" id="NF041513">
    <property type="entry name" value="formate_DH_Act"/>
    <property type="match status" value="1"/>
</dbReference>
<feature type="region of interest" description="Disordered" evidence="7">
    <location>
        <begin position="21"/>
        <end position="81"/>
    </location>
</feature>
<comment type="similarity">
    <text evidence="3">Belongs to the prokaryotic molybdopterin-containing oxidoreductase family.</text>
</comment>
<proteinExistence type="inferred from homology"/>
<dbReference type="RefSeq" id="WP_311425650.1">
    <property type="nucleotide sequence ID" value="NZ_JAVREH010000135.1"/>
</dbReference>
<feature type="non-terminal residue" evidence="10">
    <location>
        <position position="1"/>
    </location>
</feature>
<evidence type="ECO:0000256" key="4">
    <source>
        <dbReference type="ARBA" id="ARBA00022485"/>
    </source>
</evidence>
<keyword evidence="5" id="KW-0479">Metal-binding</keyword>
<dbReference type="Gene3D" id="3.40.50.740">
    <property type="match status" value="1"/>
</dbReference>
<name>A0ABU2JHQ3_9ACTN</name>
<reference evidence="11" key="1">
    <citation type="submission" date="2023-07" db="EMBL/GenBank/DDBJ databases">
        <title>30 novel species of actinomycetes from the DSMZ collection.</title>
        <authorList>
            <person name="Nouioui I."/>
        </authorList>
    </citation>
    <scope>NUCLEOTIDE SEQUENCE [LARGE SCALE GENOMIC DNA]</scope>
    <source>
        <strain evidence="11">DSM 44399</strain>
    </source>
</reference>
<dbReference type="SUPFAM" id="SSF53706">
    <property type="entry name" value="Formate dehydrogenase/DMSO reductase, domains 1-3"/>
    <property type="match status" value="1"/>
</dbReference>
<accession>A0ABU2JHQ3</accession>